<feature type="chain" id="PRO_5034986822" evidence="1">
    <location>
        <begin position="20"/>
        <end position="105"/>
    </location>
</feature>
<gene>
    <name evidence="2" type="ORF">D9619_013534</name>
</gene>
<evidence type="ECO:0000313" key="2">
    <source>
        <dbReference type="EMBL" id="KAF5323301.1"/>
    </source>
</evidence>
<dbReference type="AlphaFoldDB" id="A0A8H5BHM5"/>
<name>A0A8H5BHM5_9AGAR</name>
<dbReference type="Proteomes" id="UP000567179">
    <property type="component" value="Unassembled WGS sequence"/>
</dbReference>
<protein>
    <submittedName>
        <fullName evidence="2">Uncharacterized protein</fullName>
    </submittedName>
</protein>
<evidence type="ECO:0000256" key="1">
    <source>
        <dbReference type="SAM" id="SignalP"/>
    </source>
</evidence>
<feature type="signal peptide" evidence="1">
    <location>
        <begin position="1"/>
        <end position="19"/>
    </location>
</feature>
<sequence length="105" mass="10578">MQFTNVLTIVAIAVGSASAAAMSPDGCVKIDGVKFCTTDTSAPSIAASPDGCVNIDGVKFCTVQTLKVRAIADTTVGTSSSEPTSDCVSIDGVLFCTNCIPVPSN</sequence>
<proteinExistence type="predicted"/>
<accession>A0A8H5BHM5</accession>
<reference evidence="2 3" key="1">
    <citation type="journal article" date="2020" name="ISME J.">
        <title>Uncovering the hidden diversity of litter-decomposition mechanisms in mushroom-forming fungi.</title>
        <authorList>
            <person name="Floudas D."/>
            <person name="Bentzer J."/>
            <person name="Ahren D."/>
            <person name="Johansson T."/>
            <person name="Persson P."/>
            <person name="Tunlid A."/>
        </authorList>
    </citation>
    <scope>NUCLEOTIDE SEQUENCE [LARGE SCALE GENOMIC DNA]</scope>
    <source>
        <strain evidence="2 3">CBS 101986</strain>
    </source>
</reference>
<dbReference type="OrthoDB" id="3106401at2759"/>
<keyword evidence="1" id="KW-0732">Signal</keyword>
<keyword evidence="3" id="KW-1185">Reference proteome</keyword>
<evidence type="ECO:0000313" key="3">
    <source>
        <dbReference type="Proteomes" id="UP000567179"/>
    </source>
</evidence>
<comment type="caution">
    <text evidence="2">The sequence shown here is derived from an EMBL/GenBank/DDBJ whole genome shotgun (WGS) entry which is preliminary data.</text>
</comment>
<organism evidence="2 3">
    <name type="scientific">Psilocybe cf. subviscida</name>
    <dbReference type="NCBI Taxonomy" id="2480587"/>
    <lineage>
        <taxon>Eukaryota</taxon>
        <taxon>Fungi</taxon>
        <taxon>Dikarya</taxon>
        <taxon>Basidiomycota</taxon>
        <taxon>Agaricomycotina</taxon>
        <taxon>Agaricomycetes</taxon>
        <taxon>Agaricomycetidae</taxon>
        <taxon>Agaricales</taxon>
        <taxon>Agaricineae</taxon>
        <taxon>Strophariaceae</taxon>
        <taxon>Psilocybe</taxon>
    </lineage>
</organism>
<dbReference type="EMBL" id="JAACJJ010000019">
    <property type="protein sequence ID" value="KAF5323301.1"/>
    <property type="molecule type" value="Genomic_DNA"/>
</dbReference>